<reference evidence="2 3" key="1">
    <citation type="submission" date="2019-08" db="EMBL/GenBank/DDBJ databases">
        <title>Amphibian skin-associated Pigmentiphaga: genome sequence and occurrence across geography and hosts.</title>
        <authorList>
            <person name="Bletz M.C."/>
            <person name="Bunk B."/>
            <person name="Sproeer C."/>
            <person name="Biwer P."/>
            <person name="Reiter S."/>
            <person name="Rabemananjara F.C.E."/>
            <person name="Schulz S."/>
            <person name="Overmann J."/>
            <person name="Vences M."/>
        </authorList>
    </citation>
    <scope>NUCLEOTIDE SEQUENCE [LARGE SCALE GENOMIC DNA]</scope>
    <source>
        <strain evidence="2 3">Mada1488</strain>
    </source>
</reference>
<comment type="similarity">
    <text evidence="1">Belongs to the short-chain dehydrogenases/reductases (SDR) family.</text>
</comment>
<dbReference type="InterPro" id="IPR002347">
    <property type="entry name" value="SDR_fam"/>
</dbReference>
<dbReference type="Gene3D" id="3.40.50.720">
    <property type="entry name" value="NAD(P)-binding Rossmann-like Domain"/>
    <property type="match status" value="1"/>
</dbReference>
<dbReference type="Pfam" id="PF13561">
    <property type="entry name" value="adh_short_C2"/>
    <property type="match status" value="1"/>
</dbReference>
<evidence type="ECO:0000313" key="3">
    <source>
        <dbReference type="Proteomes" id="UP000325161"/>
    </source>
</evidence>
<dbReference type="RefSeq" id="WP_148813274.1">
    <property type="nucleotide sequence ID" value="NZ_CP043046.1"/>
</dbReference>
<dbReference type="SUPFAM" id="SSF51735">
    <property type="entry name" value="NAD(P)-binding Rossmann-fold domains"/>
    <property type="match status" value="1"/>
</dbReference>
<dbReference type="PRINTS" id="PR00080">
    <property type="entry name" value="SDRFAMILY"/>
</dbReference>
<dbReference type="AlphaFoldDB" id="A0A5C0ASK0"/>
<dbReference type="InterPro" id="IPR036291">
    <property type="entry name" value="NAD(P)-bd_dom_sf"/>
</dbReference>
<dbReference type="EMBL" id="CP043046">
    <property type="protein sequence ID" value="QEI05198.1"/>
    <property type="molecule type" value="Genomic_DNA"/>
</dbReference>
<gene>
    <name evidence="2" type="ORF">FXN63_04620</name>
</gene>
<dbReference type="PRINTS" id="PR00081">
    <property type="entry name" value="GDHRDH"/>
</dbReference>
<organism evidence="2 3">
    <name type="scientific">Pigmentiphaga aceris</name>
    <dbReference type="NCBI Taxonomy" id="1940612"/>
    <lineage>
        <taxon>Bacteria</taxon>
        <taxon>Pseudomonadati</taxon>
        <taxon>Pseudomonadota</taxon>
        <taxon>Betaproteobacteria</taxon>
        <taxon>Burkholderiales</taxon>
        <taxon>Alcaligenaceae</taxon>
        <taxon>Pigmentiphaga</taxon>
    </lineage>
</organism>
<evidence type="ECO:0000256" key="1">
    <source>
        <dbReference type="ARBA" id="ARBA00006484"/>
    </source>
</evidence>
<dbReference type="KEGG" id="pacr:FXN63_04620"/>
<dbReference type="NCBIfam" id="NF005559">
    <property type="entry name" value="PRK07231.1"/>
    <property type="match status" value="1"/>
</dbReference>
<dbReference type="FunFam" id="3.40.50.720:FF:000084">
    <property type="entry name" value="Short-chain dehydrogenase reductase"/>
    <property type="match status" value="1"/>
</dbReference>
<dbReference type="PANTHER" id="PTHR42760">
    <property type="entry name" value="SHORT-CHAIN DEHYDROGENASES/REDUCTASES FAMILY MEMBER"/>
    <property type="match status" value="1"/>
</dbReference>
<evidence type="ECO:0000313" key="2">
    <source>
        <dbReference type="EMBL" id="QEI05198.1"/>
    </source>
</evidence>
<proteinExistence type="inferred from homology"/>
<sequence length="274" mass="28474">MTASVNNTANTVSAGLRERTQALFDLSGKVAVVTGAGRGLGKAIAAGLAGFGAEVVLCGRTQATLEAATEELIADGAKAWWQTVDVSKEEDVVALLAAVRERHERIDVLVNNAGVNAIYRRPEKTTTQDWATIIDTNLTGVFLCCRHIGSAMVAQGGGGSIINVSSVAGHVGLLKSLPYCAAKGGVELATRALALDWAANGVRVNSIAPAFFETDLTAGLRDHAELSQRLLDQTPLGRFGRAEDMVGAAVYLASAASAYVTGHSLVVDGGWTAR</sequence>
<dbReference type="Proteomes" id="UP000325161">
    <property type="component" value="Chromosome"/>
</dbReference>
<name>A0A5C0ASK0_9BURK</name>
<accession>A0A5C0ASK0</accession>
<protein>
    <submittedName>
        <fullName evidence="2">Glucose 1-dehydrogenase</fullName>
        <ecNumber evidence="2">1.1.1.47</ecNumber>
    </submittedName>
</protein>
<dbReference type="EC" id="1.1.1.47" evidence="2"/>
<keyword evidence="3" id="KW-1185">Reference proteome</keyword>
<dbReference type="OrthoDB" id="9803333at2"/>
<keyword evidence="2" id="KW-0560">Oxidoreductase</keyword>
<dbReference type="GO" id="GO:0047936">
    <property type="term" value="F:glucose 1-dehydrogenase [NAD(P)+] activity"/>
    <property type="evidence" value="ECO:0007669"/>
    <property type="project" value="UniProtKB-EC"/>
</dbReference>